<protein>
    <submittedName>
        <fullName evidence="1">(northern house mosquito) hypothetical protein</fullName>
    </submittedName>
</protein>
<name>A0A8D8F4G6_CULPI</name>
<accession>A0A8D8F4G6</accession>
<evidence type="ECO:0000313" key="1">
    <source>
        <dbReference type="EMBL" id="CAG6458982.1"/>
    </source>
</evidence>
<reference evidence="1" key="1">
    <citation type="submission" date="2021-05" db="EMBL/GenBank/DDBJ databases">
        <authorList>
            <person name="Alioto T."/>
            <person name="Alioto T."/>
            <person name="Gomez Garrido J."/>
        </authorList>
    </citation>
    <scope>NUCLEOTIDE SEQUENCE</scope>
</reference>
<organism evidence="1">
    <name type="scientific">Culex pipiens</name>
    <name type="common">House mosquito</name>
    <dbReference type="NCBI Taxonomy" id="7175"/>
    <lineage>
        <taxon>Eukaryota</taxon>
        <taxon>Metazoa</taxon>
        <taxon>Ecdysozoa</taxon>
        <taxon>Arthropoda</taxon>
        <taxon>Hexapoda</taxon>
        <taxon>Insecta</taxon>
        <taxon>Pterygota</taxon>
        <taxon>Neoptera</taxon>
        <taxon>Endopterygota</taxon>
        <taxon>Diptera</taxon>
        <taxon>Nematocera</taxon>
        <taxon>Culicoidea</taxon>
        <taxon>Culicidae</taxon>
        <taxon>Culicinae</taxon>
        <taxon>Culicini</taxon>
        <taxon>Culex</taxon>
        <taxon>Culex</taxon>
    </lineage>
</organism>
<dbReference type="EMBL" id="HBUE01036666">
    <property type="protein sequence ID" value="CAG6458982.1"/>
    <property type="molecule type" value="Transcribed_RNA"/>
</dbReference>
<sequence length="184" mass="20842">MLQPKVTAKVPWVIHRLSELTLGVFVDLAVGEAAFMSNTFVDHVTEPCRSLYFFGLTGNALNCWCEEPSSSGLSRMHPTNVSEEVLIMNLNLVEVAILAIVDGTTGDVSFLSDAFRHQILNFSRVNHSLINFLFHFVYAAVSRLTIRSFHLLIDGFHCRTGRLRGPKIFVYLYLRNAFKRDLHL</sequence>
<dbReference type="AlphaFoldDB" id="A0A8D8F4G6"/>
<proteinExistence type="predicted"/>